<dbReference type="PROSITE" id="PS51725">
    <property type="entry name" value="ABM"/>
    <property type="match status" value="1"/>
</dbReference>
<keyword evidence="2" id="KW-0503">Monooxygenase</keyword>
<dbReference type="EMBL" id="JACRUL010000050">
    <property type="protein sequence ID" value="MBC5845731.1"/>
    <property type="molecule type" value="Genomic_DNA"/>
</dbReference>
<name>A0A923N1J9_9FLAO</name>
<dbReference type="Proteomes" id="UP000641454">
    <property type="component" value="Unassembled WGS sequence"/>
</dbReference>
<comment type="caution">
    <text evidence="2">The sequence shown here is derived from an EMBL/GenBank/DDBJ whole genome shotgun (WGS) entry which is preliminary data.</text>
</comment>
<dbReference type="Pfam" id="PF03992">
    <property type="entry name" value="ABM"/>
    <property type="match status" value="1"/>
</dbReference>
<evidence type="ECO:0000259" key="1">
    <source>
        <dbReference type="PROSITE" id="PS51725"/>
    </source>
</evidence>
<keyword evidence="3" id="KW-1185">Reference proteome</keyword>
<dbReference type="SUPFAM" id="SSF54909">
    <property type="entry name" value="Dimeric alpha+beta barrel"/>
    <property type="match status" value="1"/>
</dbReference>
<evidence type="ECO:0000313" key="2">
    <source>
        <dbReference type="EMBL" id="MBC5845731.1"/>
    </source>
</evidence>
<sequence length="109" mass="12945">MILETALLQVKKDCEKQFEADFKKAGQYISVIDGYLGHSLKKCIEQENKYLLLVQWEKLEDHTIGFRQSKQYIKWKNLLHHYYDPFPIVEHYETVIANNPIISFENPAE</sequence>
<organism evidence="2 3">
    <name type="scientific">Flavobacterium muglaense</name>
    <dbReference type="NCBI Taxonomy" id="2764716"/>
    <lineage>
        <taxon>Bacteria</taxon>
        <taxon>Pseudomonadati</taxon>
        <taxon>Bacteroidota</taxon>
        <taxon>Flavobacteriia</taxon>
        <taxon>Flavobacteriales</taxon>
        <taxon>Flavobacteriaceae</taxon>
        <taxon>Flavobacterium</taxon>
    </lineage>
</organism>
<dbReference type="InterPro" id="IPR011008">
    <property type="entry name" value="Dimeric_a/b-barrel"/>
</dbReference>
<gene>
    <name evidence="2" type="ORF">H8R25_14970</name>
</gene>
<reference evidence="2 3" key="1">
    <citation type="submission" date="2020-08" db="EMBL/GenBank/DDBJ databases">
        <title>Description of novel Flavobacterium F-392 isolate.</title>
        <authorList>
            <person name="Saticioglu I.B."/>
            <person name="Duman M."/>
            <person name="Altun S."/>
        </authorList>
    </citation>
    <scope>NUCLEOTIDE SEQUENCE [LARGE SCALE GENOMIC DNA]</scope>
    <source>
        <strain evidence="2 3">F-392</strain>
    </source>
</reference>
<dbReference type="InterPro" id="IPR007138">
    <property type="entry name" value="ABM_dom"/>
</dbReference>
<evidence type="ECO:0000313" key="3">
    <source>
        <dbReference type="Proteomes" id="UP000641454"/>
    </source>
</evidence>
<keyword evidence="2" id="KW-0560">Oxidoreductase</keyword>
<dbReference type="Gene3D" id="3.30.70.100">
    <property type="match status" value="1"/>
</dbReference>
<dbReference type="RefSeq" id="WP_187020702.1">
    <property type="nucleotide sequence ID" value="NZ_JACRUK010000051.1"/>
</dbReference>
<dbReference type="GO" id="GO:0004497">
    <property type="term" value="F:monooxygenase activity"/>
    <property type="evidence" value="ECO:0007669"/>
    <property type="project" value="UniProtKB-KW"/>
</dbReference>
<protein>
    <submittedName>
        <fullName evidence="2">Antibiotic biosynthesis monooxygenase</fullName>
    </submittedName>
</protein>
<accession>A0A923N1J9</accession>
<feature type="domain" description="ABM" evidence="1">
    <location>
        <begin position="2"/>
        <end position="91"/>
    </location>
</feature>
<dbReference type="AlphaFoldDB" id="A0A923N1J9"/>
<proteinExistence type="predicted"/>